<proteinExistence type="predicted"/>
<evidence type="ECO:0000313" key="1">
    <source>
        <dbReference type="EMBL" id="QEV58634.1"/>
    </source>
</evidence>
<evidence type="ECO:0000313" key="2">
    <source>
        <dbReference type="Proteomes" id="UP000326505"/>
    </source>
</evidence>
<dbReference type="AlphaFoldDB" id="A0A5P2X4K6"/>
<dbReference type="Proteomes" id="UP000326505">
    <property type="component" value="Chromosome"/>
</dbReference>
<accession>A0A5P2X4K6</accession>
<reference evidence="1 2" key="1">
    <citation type="submission" date="2017-09" db="EMBL/GenBank/DDBJ databases">
        <authorList>
            <person name="Lee N."/>
            <person name="Cho B.-K."/>
        </authorList>
    </citation>
    <scope>NUCLEOTIDE SEQUENCE [LARGE SCALE GENOMIC DNA]</scope>
    <source>
        <strain evidence="1 2">ATCC 27465</strain>
    </source>
</reference>
<name>A0A5P2X4K6_STRST</name>
<organism evidence="1 2">
    <name type="scientific">Streptomyces spectabilis</name>
    <dbReference type="NCBI Taxonomy" id="68270"/>
    <lineage>
        <taxon>Bacteria</taxon>
        <taxon>Bacillati</taxon>
        <taxon>Actinomycetota</taxon>
        <taxon>Actinomycetes</taxon>
        <taxon>Kitasatosporales</taxon>
        <taxon>Streptomycetaceae</taxon>
        <taxon>Streptomyces</taxon>
    </lineage>
</organism>
<protein>
    <submittedName>
        <fullName evidence="1">Uncharacterized protein</fullName>
    </submittedName>
</protein>
<dbReference type="EMBL" id="CP023690">
    <property type="protein sequence ID" value="QEV58634.1"/>
    <property type="molecule type" value="Genomic_DNA"/>
</dbReference>
<gene>
    <name evidence="1" type="ORF">CP982_07790</name>
</gene>
<sequence length="83" mass="9019">MMAIDTPPQIERLDRALPALGAEAVRLSGRGAEMRHLADPLDHTWERLAVEHPEACSTAADYPGWAEHVAALAATNHRPKEAS</sequence>
<dbReference type="KEGG" id="sspb:CP982_07790"/>